<dbReference type="CDD" id="cd01650">
    <property type="entry name" value="RT_nLTR_like"/>
    <property type="match status" value="1"/>
</dbReference>
<comment type="caution">
    <text evidence="2">The sequence shown here is derived from an EMBL/GenBank/DDBJ whole genome shotgun (WGS) entry which is preliminary data.</text>
</comment>
<reference evidence="2 3" key="1">
    <citation type="journal article" date="2022" name="Allergy">
        <title>Genome assembly and annotation of Periplaneta americana reveal a comprehensive cockroach allergen profile.</title>
        <authorList>
            <person name="Wang L."/>
            <person name="Xiong Q."/>
            <person name="Saelim N."/>
            <person name="Wang L."/>
            <person name="Nong W."/>
            <person name="Wan A.T."/>
            <person name="Shi M."/>
            <person name="Liu X."/>
            <person name="Cao Q."/>
            <person name="Hui J.H.L."/>
            <person name="Sookrung N."/>
            <person name="Leung T.F."/>
            <person name="Tungtrongchitr A."/>
            <person name="Tsui S.K.W."/>
        </authorList>
    </citation>
    <scope>NUCLEOTIDE SEQUENCE [LARGE SCALE GENOMIC DNA]</scope>
    <source>
        <strain evidence="2">PWHHKU_190912</strain>
    </source>
</reference>
<protein>
    <recommendedName>
        <fullName evidence="1">Reverse transcriptase domain-containing protein</fullName>
    </recommendedName>
</protein>
<dbReference type="PROSITE" id="PS50878">
    <property type="entry name" value="RT_POL"/>
    <property type="match status" value="1"/>
</dbReference>
<dbReference type="InterPro" id="IPR000477">
    <property type="entry name" value="RT_dom"/>
</dbReference>
<dbReference type="PANTHER" id="PTHR31635:SF196">
    <property type="entry name" value="REVERSE TRANSCRIPTASE DOMAIN-CONTAINING PROTEIN-RELATED"/>
    <property type="match status" value="1"/>
</dbReference>
<organism evidence="2 3">
    <name type="scientific">Periplaneta americana</name>
    <name type="common">American cockroach</name>
    <name type="synonym">Blatta americana</name>
    <dbReference type="NCBI Taxonomy" id="6978"/>
    <lineage>
        <taxon>Eukaryota</taxon>
        <taxon>Metazoa</taxon>
        <taxon>Ecdysozoa</taxon>
        <taxon>Arthropoda</taxon>
        <taxon>Hexapoda</taxon>
        <taxon>Insecta</taxon>
        <taxon>Pterygota</taxon>
        <taxon>Neoptera</taxon>
        <taxon>Polyneoptera</taxon>
        <taxon>Dictyoptera</taxon>
        <taxon>Blattodea</taxon>
        <taxon>Blattoidea</taxon>
        <taxon>Blattidae</taxon>
        <taxon>Blattinae</taxon>
        <taxon>Periplaneta</taxon>
    </lineage>
</organism>
<dbReference type="EMBL" id="JAJSOF020000003">
    <property type="protein sequence ID" value="KAJ4449543.1"/>
    <property type="molecule type" value="Genomic_DNA"/>
</dbReference>
<dbReference type="PANTHER" id="PTHR31635">
    <property type="entry name" value="REVERSE TRANSCRIPTASE DOMAIN-CONTAINING PROTEIN-RELATED"/>
    <property type="match status" value="1"/>
</dbReference>
<evidence type="ECO:0000313" key="2">
    <source>
        <dbReference type="EMBL" id="KAJ4449543.1"/>
    </source>
</evidence>
<keyword evidence="3" id="KW-1185">Reference proteome</keyword>
<dbReference type="InterPro" id="IPR043502">
    <property type="entry name" value="DNA/RNA_pol_sf"/>
</dbReference>
<evidence type="ECO:0000259" key="1">
    <source>
        <dbReference type="PROSITE" id="PS50878"/>
    </source>
</evidence>
<sequence length="262" mass="30345">MSKYRPITLLNTDYKLFMKVLANRLKPAFQDIFEIGQTCSVPEKSNIHNLSTIRDTVLHFEEHHDDKGALLSVDFNKAFDRVNHQYLQHIMKRFCIPDKMINIIKNMYSTYPRVQVNGFFTQQIPIQSSVRQGCPLSVFLFALTVEPLIRMAHRNLYSEQRTMCPLFTCRVYADDMVFLLRDVEECVTLSRILKIYSAASGAQLNARKSFLLPMGSWPDRHTFNDITVRQAKILGMTVCGSFDEMIEINWTKTTALTRATLF</sequence>
<evidence type="ECO:0000313" key="3">
    <source>
        <dbReference type="Proteomes" id="UP001148838"/>
    </source>
</evidence>
<proteinExistence type="predicted"/>
<dbReference type="SUPFAM" id="SSF56672">
    <property type="entry name" value="DNA/RNA polymerases"/>
    <property type="match status" value="1"/>
</dbReference>
<gene>
    <name evidence="2" type="ORF">ANN_00944</name>
</gene>
<name>A0ABQ8TTA9_PERAM</name>
<accession>A0ABQ8TTA9</accession>
<dbReference type="Pfam" id="PF00078">
    <property type="entry name" value="RVT_1"/>
    <property type="match status" value="1"/>
</dbReference>
<feature type="domain" description="Reverse transcriptase" evidence="1">
    <location>
        <begin position="1"/>
        <end position="228"/>
    </location>
</feature>
<dbReference type="Proteomes" id="UP001148838">
    <property type="component" value="Unassembled WGS sequence"/>
</dbReference>